<dbReference type="GO" id="GO:0003677">
    <property type="term" value="F:DNA binding"/>
    <property type="evidence" value="ECO:0007669"/>
    <property type="project" value="InterPro"/>
</dbReference>
<dbReference type="KEGG" id="bfm:BP422_15745"/>
<reference evidence="2 3" key="1">
    <citation type="submission" date="2016-11" db="EMBL/GenBank/DDBJ databases">
        <authorList>
            <person name="Jaros S."/>
            <person name="Januszkiewicz K."/>
            <person name="Wedrychowicz H."/>
        </authorList>
    </citation>
    <scope>NUCLEOTIDE SEQUENCE [LARGE SCALE GENOMIC DNA]</scope>
    <source>
        <strain evidence="2 3">NF2</strain>
    </source>
</reference>
<proteinExistence type="predicted"/>
<dbReference type="Pfam" id="PF12844">
    <property type="entry name" value="HTH_19"/>
    <property type="match status" value="1"/>
</dbReference>
<evidence type="ECO:0000313" key="2">
    <source>
        <dbReference type="EMBL" id="ASJ54891.1"/>
    </source>
</evidence>
<name>A0A220MIN3_9BACL</name>
<accession>A0A220MIN3</accession>
<protein>
    <recommendedName>
        <fullName evidence="1">HTH cro/C1-type domain-containing protein</fullName>
    </recommendedName>
</protein>
<evidence type="ECO:0000259" key="1">
    <source>
        <dbReference type="PROSITE" id="PS50943"/>
    </source>
</evidence>
<feature type="domain" description="HTH cro/C1-type" evidence="1">
    <location>
        <begin position="9"/>
        <end position="70"/>
    </location>
</feature>
<evidence type="ECO:0000313" key="3">
    <source>
        <dbReference type="Proteomes" id="UP000197781"/>
    </source>
</evidence>
<dbReference type="Proteomes" id="UP000197781">
    <property type="component" value="Chromosome"/>
</dbReference>
<sequence>MQNELGKTLEALRKAKKLSLRAVADITELNFSYIRDLELNVNRSSKKTVKPTTDTLQKLATAYDYPLENLLKLAGQVEVANAFEKILNDPDVSEKKKEAVRILMEMDDSDESLDRVIGILNALK</sequence>
<dbReference type="AlphaFoldDB" id="A0A220MIN3"/>
<dbReference type="SMART" id="SM00530">
    <property type="entry name" value="HTH_XRE"/>
    <property type="match status" value="1"/>
</dbReference>
<dbReference type="EMBL" id="CP018145">
    <property type="protein sequence ID" value="ASJ54891.1"/>
    <property type="molecule type" value="Genomic_DNA"/>
</dbReference>
<dbReference type="PROSITE" id="PS50943">
    <property type="entry name" value="HTH_CROC1"/>
    <property type="match status" value="1"/>
</dbReference>
<dbReference type="InterPro" id="IPR001387">
    <property type="entry name" value="Cro/C1-type_HTH"/>
</dbReference>
<dbReference type="SUPFAM" id="SSF47413">
    <property type="entry name" value="lambda repressor-like DNA-binding domains"/>
    <property type="match status" value="1"/>
</dbReference>
<dbReference type="InterPro" id="IPR010982">
    <property type="entry name" value="Lambda_DNA-bd_dom_sf"/>
</dbReference>
<organism evidence="2 3">
    <name type="scientific">Brevibacillus formosus</name>
    <dbReference type="NCBI Taxonomy" id="54913"/>
    <lineage>
        <taxon>Bacteria</taxon>
        <taxon>Bacillati</taxon>
        <taxon>Bacillota</taxon>
        <taxon>Bacilli</taxon>
        <taxon>Bacillales</taxon>
        <taxon>Paenibacillaceae</taxon>
        <taxon>Brevibacillus</taxon>
    </lineage>
</organism>
<dbReference type="Gene3D" id="1.10.260.40">
    <property type="entry name" value="lambda repressor-like DNA-binding domains"/>
    <property type="match status" value="1"/>
</dbReference>
<gene>
    <name evidence="2" type="ORF">BP422_15745</name>
</gene>
<dbReference type="CDD" id="cd00093">
    <property type="entry name" value="HTH_XRE"/>
    <property type="match status" value="1"/>
</dbReference>
<dbReference type="RefSeq" id="WP_088908598.1">
    <property type="nucleotide sequence ID" value="NZ_CP018145.1"/>
</dbReference>